<evidence type="ECO:0000313" key="2">
    <source>
        <dbReference type="EMBL" id="ALO17110.1"/>
    </source>
</evidence>
<dbReference type="KEGG" id="blq:L21SP5_03499"/>
<dbReference type="GO" id="GO:0004556">
    <property type="term" value="F:alpha-amylase activity"/>
    <property type="evidence" value="ECO:0007669"/>
    <property type="project" value="UniProtKB-EC"/>
</dbReference>
<sequence>MSVNIYQVFTRLFRNDEGQNIFNGDLSTNGSSKFNHFTEKALREISDMGYSHVWFTGIIRHASCTSFDEPGLEADHPAVVKGKAGSPYAVKDFFDVAPDLAEDVSNRMREFQDLVKRAHQQKLKVIIDFVPNHVCRQYQSLQKPDSVLALGENDDTSMSFSPANNFYYIPGVPFQIPEGINTEGLPPYYEMPAKATGNNVFEAQPQKTDWYETVKLNYGVDFQHDSATYFDPIPQTWHRMYEVLHFWAHKGVDGFRIDMAEMVPVEFWGWVVPRIREDFPEMLFIAEIYKPDEYRKYIEQGHFDWLYDKEQFYNIVRAVIEGKASASAISDIWKAQEGIDAHMLRFLENHDEQRIASEFFAANPEKAIPGMYLAATMHKGPLMVYFGQELAVPGMDEEGFSGKDGKTTIFDYWRVEKYQKWVNGGRFDNEMLDQKTKDLRAAYVELLRFRQKYEVIDSGGFYDLMWVNQHLDTDYVYCFIRHSDNQAILVLLNFDTAGDKQLTLNLPAHALKHIGLHETKTVNAGAVLSKHNSVVFKQKDNQSLEGQFKISPSSGCIFELTQ</sequence>
<dbReference type="InterPro" id="IPR006048">
    <property type="entry name" value="A-amylase/branching_C"/>
</dbReference>
<reference evidence="2 3" key="1">
    <citation type="submission" date="2015-11" db="EMBL/GenBank/DDBJ databases">
        <title>Description and complete genome sequence of a novel strain predominating in hypersaline microbial mats and representing a new family of the Bacteriodetes phylum.</title>
        <authorList>
            <person name="Spring S."/>
            <person name="Bunk B."/>
            <person name="Sproer C."/>
            <person name="Klenk H.-P."/>
        </authorList>
    </citation>
    <scope>NUCLEOTIDE SEQUENCE [LARGE SCALE GENOMIC DNA]</scope>
    <source>
        <strain evidence="2 3">L21-Spi-D4</strain>
    </source>
</reference>
<dbReference type="PANTHER" id="PTHR10357:SF205">
    <property type="entry name" value="O-GLYCOSYL HYDROLASE FAMILY 13"/>
    <property type="match status" value="1"/>
</dbReference>
<dbReference type="EC" id="3.2.1.1" evidence="2"/>
<dbReference type="EMBL" id="CP013118">
    <property type="protein sequence ID" value="ALO17110.1"/>
    <property type="molecule type" value="Genomic_DNA"/>
</dbReference>
<dbReference type="InterPro" id="IPR006047">
    <property type="entry name" value="GH13_cat_dom"/>
</dbReference>
<dbReference type="PATRIC" id="fig|1307839.3.peg.3754"/>
<protein>
    <submittedName>
        <fullName evidence="2">Alpha-amylase 2</fullName>
        <ecNumber evidence="2">3.2.1.1</ecNumber>
    </submittedName>
</protein>
<gene>
    <name evidence="2" type="primary">amyB_2</name>
    <name evidence="2" type="ORF">L21SP5_03499</name>
</gene>
<dbReference type="CDD" id="cd11349">
    <property type="entry name" value="AmyAc_3"/>
    <property type="match status" value="1"/>
</dbReference>
<feature type="domain" description="Glycosyl hydrolase family 13 catalytic" evidence="1">
    <location>
        <begin position="7"/>
        <end position="450"/>
    </location>
</feature>
<dbReference type="GO" id="GO:0043169">
    <property type="term" value="F:cation binding"/>
    <property type="evidence" value="ECO:0007669"/>
    <property type="project" value="InterPro"/>
</dbReference>
<accession>A0A0S2I442</accession>
<dbReference type="PANTHER" id="PTHR10357">
    <property type="entry name" value="ALPHA-AMYLASE FAMILY MEMBER"/>
    <property type="match status" value="1"/>
</dbReference>
<dbReference type="GO" id="GO:0009313">
    <property type="term" value="P:oligosaccharide catabolic process"/>
    <property type="evidence" value="ECO:0007669"/>
    <property type="project" value="TreeGrafter"/>
</dbReference>
<dbReference type="OrthoDB" id="9805159at2"/>
<keyword evidence="2" id="KW-0378">Hydrolase</keyword>
<dbReference type="AlphaFoldDB" id="A0A0S2I442"/>
<organism evidence="2 3">
    <name type="scientific">Salinivirga cyanobacteriivorans</name>
    <dbReference type="NCBI Taxonomy" id="1307839"/>
    <lineage>
        <taxon>Bacteria</taxon>
        <taxon>Pseudomonadati</taxon>
        <taxon>Bacteroidota</taxon>
        <taxon>Bacteroidia</taxon>
        <taxon>Bacteroidales</taxon>
        <taxon>Salinivirgaceae</taxon>
        <taxon>Salinivirga</taxon>
    </lineage>
</organism>
<keyword evidence="2" id="KW-0326">Glycosidase</keyword>
<keyword evidence="3" id="KW-1185">Reference proteome</keyword>
<evidence type="ECO:0000259" key="1">
    <source>
        <dbReference type="SMART" id="SM00642"/>
    </source>
</evidence>
<dbReference type="SUPFAM" id="SSF51445">
    <property type="entry name" value="(Trans)glycosidases"/>
    <property type="match status" value="1"/>
</dbReference>
<dbReference type="Pfam" id="PF02806">
    <property type="entry name" value="Alpha-amylase_C"/>
    <property type="match status" value="1"/>
</dbReference>
<dbReference type="STRING" id="1307839.L21SP5_03499"/>
<name>A0A0S2I442_9BACT</name>
<dbReference type="SMART" id="SM00642">
    <property type="entry name" value="Aamy"/>
    <property type="match status" value="1"/>
</dbReference>
<dbReference type="Proteomes" id="UP000064893">
    <property type="component" value="Chromosome"/>
</dbReference>
<dbReference type="InterPro" id="IPR017853">
    <property type="entry name" value="GH"/>
</dbReference>
<dbReference type="RefSeq" id="WP_057954431.1">
    <property type="nucleotide sequence ID" value="NZ_CP013118.1"/>
</dbReference>
<dbReference type="Pfam" id="PF00128">
    <property type="entry name" value="Alpha-amylase"/>
    <property type="match status" value="1"/>
</dbReference>
<dbReference type="Gene3D" id="3.20.20.80">
    <property type="entry name" value="Glycosidases"/>
    <property type="match status" value="2"/>
</dbReference>
<evidence type="ECO:0000313" key="3">
    <source>
        <dbReference type="Proteomes" id="UP000064893"/>
    </source>
</evidence>
<proteinExistence type="predicted"/>